<dbReference type="EMBL" id="LQMQ01000007">
    <property type="protein sequence ID" value="KUO42418.1"/>
    <property type="molecule type" value="Genomic_DNA"/>
</dbReference>
<dbReference type="InterPro" id="IPR048896">
    <property type="entry name" value="Nop5_56-rel_N"/>
</dbReference>
<dbReference type="Gene3D" id="1.10.287.660">
    <property type="entry name" value="Helix hairpin bin"/>
    <property type="match status" value="1"/>
</dbReference>
<dbReference type="InterPro" id="IPR045056">
    <property type="entry name" value="Nop56/Nop58"/>
</dbReference>
<dbReference type="PROSITE" id="PS51358">
    <property type="entry name" value="NOP"/>
    <property type="match status" value="1"/>
</dbReference>
<dbReference type="InterPro" id="IPR047099">
    <property type="entry name" value="Nop5_N_sf"/>
</dbReference>
<evidence type="ECO:0000313" key="3">
    <source>
        <dbReference type="EMBL" id="KUO42418.1"/>
    </source>
</evidence>
<gene>
    <name evidence="3" type="ORF">APZ16_03020</name>
</gene>
<organism evidence="3 4">
    <name type="scientific">Hadarchaeum yellowstonense</name>
    <dbReference type="NCBI Taxonomy" id="1776334"/>
    <lineage>
        <taxon>Archaea</taxon>
        <taxon>Methanobacteriati</taxon>
        <taxon>Candidatus Hadarchaeota</taxon>
        <taxon>Candidatus Hadarchaeia</taxon>
        <taxon>Candidatus Hadarchaeales</taxon>
        <taxon>Candidatus Hadarchaeaceae</taxon>
        <taxon>Candidatus Hadarchaeum</taxon>
    </lineage>
</organism>
<dbReference type="SMART" id="SM00931">
    <property type="entry name" value="NOSIC"/>
    <property type="match status" value="1"/>
</dbReference>
<dbReference type="InterPro" id="IPR036070">
    <property type="entry name" value="Nop_dom_sf"/>
</dbReference>
<dbReference type="GO" id="GO:0031428">
    <property type="term" value="C:box C/D methylation guide snoRNP complex"/>
    <property type="evidence" value="ECO:0007669"/>
    <property type="project" value="InterPro"/>
</dbReference>
<evidence type="ECO:0000256" key="1">
    <source>
        <dbReference type="ARBA" id="ARBA00009211"/>
    </source>
</evidence>
<dbReference type="InterPro" id="IPR042239">
    <property type="entry name" value="Nop_C"/>
</dbReference>
<evidence type="ECO:0000259" key="2">
    <source>
        <dbReference type="PROSITE" id="PS51358"/>
    </source>
</evidence>
<feature type="domain" description="Nop" evidence="2">
    <location>
        <begin position="262"/>
        <end position="377"/>
    </location>
</feature>
<proteinExistence type="inferred from homology"/>
<reference evidence="3 4" key="1">
    <citation type="journal article" date="2016" name="Nat. Microbiol.">
        <title>Genomic inference of the metabolism of cosmopolitan subsurface Archaea, Hadesarchaea.</title>
        <authorList>
            <person name="Baker B.J."/>
            <person name="Saw J.H."/>
            <person name="Lind A.E."/>
            <person name="Lazar C.S."/>
            <person name="Hinrichs K.-U."/>
            <person name="Teske A.P."/>
            <person name="Ettema T.J."/>
        </authorList>
    </citation>
    <scope>NUCLEOTIDE SEQUENCE [LARGE SCALE GENOMIC DNA]</scope>
</reference>
<dbReference type="SUPFAM" id="SSF89124">
    <property type="entry name" value="Nop domain"/>
    <property type="match status" value="1"/>
</dbReference>
<dbReference type="AlphaFoldDB" id="A0A147K0Z3"/>
<dbReference type="InterPro" id="IPR002687">
    <property type="entry name" value="Nop_dom"/>
</dbReference>
<dbReference type="PANTHER" id="PTHR10894">
    <property type="entry name" value="NUCLEOLAR PROTEIN 5 NUCLEOLAR PROTEIN NOP5 NOP58"/>
    <property type="match status" value="1"/>
</dbReference>
<dbReference type="PANTHER" id="PTHR10894:SF0">
    <property type="entry name" value="NUCLEOLAR PROTEIN 56"/>
    <property type="match status" value="1"/>
</dbReference>
<dbReference type="Gene3D" id="1.10.246.90">
    <property type="entry name" value="Nop domain"/>
    <property type="match status" value="1"/>
</dbReference>
<dbReference type="Gene3D" id="1.10.150.460">
    <property type="match status" value="1"/>
</dbReference>
<dbReference type="InterPro" id="IPR029012">
    <property type="entry name" value="Helix_hairpin_bin_sf"/>
</dbReference>
<name>A0A147K0Z3_HADYE</name>
<comment type="caution">
    <text evidence="3">The sequence shown here is derived from an EMBL/GenBank/DDBJ whole genome shotgun (WGS) entry which is preliminary data.</text>
</comment>
<dbReference type="Pfam" id="PF21572">
    <property type="entry name" value="Nop5_56-rel_N_Arc"/>
    <property type="match status" value="1"/>
</dbReference>
<evidence type="ECO:0000313" key="4">
    <source>
        <dbReference type="Proteomes" id="UP000074294"/>
    </source>
</evidence>
<accession>A0A147K0Z3</accession>
<dbReference type="FunFam" id="1.10.246.90:FF:000007">
    <property type="entry name" value="Pre mRNA splicing protein"/>
    <property type="match status" value="1"/>
</dbReference>
<dbReference type="Proteomes" id="UP000074294">
    <property type="component" value="Unassembled WGS sequence"/>
</dbReference>
<dbReference type="InterPro" id="IPR012976">
    <property type="entry name" value="NOSIC"/>
</dbReference>
<dbReference type="STRING" id="1776334.APZ16_03020"/>
<protein>
    <recommendedName>
        <fullName evidence="2">Nop domain-containing protein</fullName>
    </recommendedName>
</protein>
<dbReference type="GO" id="GO:0030515">
    <property type="term" value="F:snoRNA binding"/>
    <property type="evidence" value="ECO:0007669"/>
    <property type="project" value="InterPro"/>
</dbReference>
<comment type="similarity">
    <text evidence="1">Belongs to the NOP5/NOP56 family.</text>
</comment>
<dbReference type="Gene3D" id="3.30.420.220">
    <property type="match status" value="1"/>
</dbReference>
<dbReference type="Pfam" id="PF01798">
    <property type="entry name" value="Nop"/>
    <property type="match status" value="1"/>
</dbReference>
<sequence>MPLHIAESVLGVFAFDDKGKIIAFREFPRDHAEVAGKIASIQMGTPTEEHRGLITELMRKGHREFTLESKPLAEKLQEEFKKAKFEVLIPNVAGSMLREKLQDIAEEIGFEGVDDFAREVNFILTRHKLRTEAAQRDSLIIQSIGLLDDIDKFTNILIGRVREWYSIHFPELDHLVPDHEIYIKLIMALGQRSEFTKEAIMKAAGLSEEESEKIAEAAANSLGAQFDEIDLSSLRRTCKEILELHDLRKEIADYIDGLMSQIAPNLRAVVGSAIGARLIAIAGGLQELSRMPASTIQVLGAEKALFRALKKKGSPPKHGVIFQYPEVRGAPKKLRGKIARALSGKVAIAARVDAMSGEFVGDKLEAELRARIANIKKAIRKEL</sequence>